<organism evidence="8 9">
    <name type="scientific">Kerstersia gyiorum</name>
    <dbReference type="NCBI Taxonomy" id="206506"/>
    <lineage>
        <taxon>Bacteria</taxon>
        <taxon>Pseudomonadati</taxon>
        <taxon>Pseudomonadota</taxon>
        <taxon>Betaproteobacteria</taxon>
        <taxon>Burkholderiales</taxon>
        <taxon>Alcaligenaceae</taxon>
        <taxon>Kerstersia</taxon>
    </lineage>
</organism>
<comment type="caution">
    <text evidence="8">The sequence shown here is derived from an EMBL/GenBank/DDBJ whole genome shotgun (WGS) entry which is preliminary data.</text>
</comment>
<gene>
    <name evidence="8" type="ORF">AAV32_07970</name>
</gene>
<evidence type="ECO:0000313" key="8">
    <source>
        <dbReference type="EMBL" id="KKO71904.1"/>
    </source>
</evidence>
<dbReference type="Pfam" id="PF25944">
    <property type="entry name" value="Beta-barrel_RND"/>
    <property type="match status" value="1"/>
</dbReference>
<dbReference type="GO" id="GO:0022857">
    <property type="term" value="F:transmembrane transporter activity"/>
    <property type="evidence" value="ECO:0007669"/>
    <property type="project" value="InterPro"/>
</dbReference>
<dbReference type="NCBIfam" id="TIGR01730">
    <property type="entry name" value="RND_mfp"/>
    <property type="match status" value="1"/>
</dbReference>
<dbReference type="PATRIC" id="fig|206506.3.peg.1706"/>
<protein>
    <submittedName>
        <fullName evidence="8">Hemolysin D</fullName>
    </submittedName>
</protein>
<proteinExistence type="inferred from homology"/>
<evidence type="ECO:0000256" key="1">
    <source>
        <dbReference type="ARBA" id="ARBA00004196"/>
    </source>
</evidence>
<dbReference type="PANTHER" id="PTHR30158:SF3">
    <property type="entry name" value="MULTIDRUG EFFLUX PUMP SUBUNIT ACRA-RELATED"/>
    <property type="match status" value="1"/>
</dbReference>
<evidence type="ECO:0000256" key="3">
    <source>
        <dbReference type="SAM" id="MobiDB-lite"/>
    </source>
</evidence>
<evidence type="ECO:0000259" key="6">
    <source>
        <dbReference type="Pfam" id="PF25944"/>
    </source>
</evidence>
<feature type="region of interest" description="Disordered" evidence="3">
    <location>
        <begin position="349"/>
        <end position="381"/>
    </location>
</feature>
<accession>A0A171KSN7</accession>
<dbReference type="Gene3D" id="1.10.287.470">
    <property type="entry name" value="Helix hairpin bin"/>
    <property type="match status" value="1"/>
</dbReference>
<dbReference type="PANTHER" id="PTHR30158">
    <property type="entry name" value="ACRA/E-RELATED COMPONENT OF DRUG EFFLUX TRANSPORTER"/>
    <property type="match status" value="1"/>
</dbReference>
<comment type="subcellular location">
    <subcellularLocation>
        <location evidence="1">Cell envelope</location>
    </subcellularLocation>
</comment>
<evidence type="ECO:0000259" key="7">
    <source>
        <dbReference type="Pfam" id="PF25967"/>
    </source>
</evidence>
<dbReference type="Pfam" id="PF25967">
    <property type="entry name" value="RND-MFP_C"/>
    <property type="match status" value="1"/>
</dbReference>
<dbReference type="GO" id="GO:0005886">
    <property type="term" value="C:plasma membrane"/>
    <property type="evidence" value="ECO:0007669"/>
    <property type="project" value="TreeGrafter"/>
</dbReference>
<evidence type="ECO:0000313" key="9">
    <source>
        <dbReference type="Proteomes" id="UP000078084"/>
    </source>
</evidence>
<keyword evidence="9" id="KW-1185">Reference proteome</keyword>
<dbReference type="InterPro" id="IPR058625">
    <property type="entry name" value="MdtA-like_BSH"/>
</dbReference>
<dbReference type="InterPro" id="IPR058627">
    <property type="entry name" value="MdtA-like_C"/>
</dbReference>
<sequence length="381" mass="39976">MLLAMALAACTKEQQAPTATGPAEVIVQSVVAQPLAMNQRLPGRTVAYMISDVRPQVSGILQKRLFTEGQQVKAGEVLYQIDPATYQAAFDSAKANLAQAEAAVLAARPKAQRYANLLKLDAVSRQAADEAQATLRQNEAAVLAARAAQQTARINLDYTRITAPISGVVGTSAYTPGALVTGNQEAPLTTIRQLDPIYVDVALSSAQLLSLRKRMSSGDLKSAGEAIDVRLLLEDGSTYDHSGSLAFIGTSVGTDTGDVLLRALFPNPDGLLLPGMYVRAELPMAINDNAILVPQTAITRNTRGEATVQLVDDGNKLAQRVVELGDAIGDQWVVLSGIQAGDRLVTAGGSRLKPGADVNPVNQEASAETAPMSPVAASAAR</sequence>
<dbReference type="Gene3D" id="2.40.420.20">
    <property type="match status" value="1"/>
</dbReference>
<dbReference type="FunFam" id="2.40.420.20:FF:000001">
    <property type="entry name" value="Efflux RND transporter periplasmic adaptor subunit"/>
    <property type="match status" value="1"/>
</dbReference>
<dbReference type="STRING" id="206506.AAV32_07970"/>
<dbReference type="Gene3D" id="2.40.50.100">
    <property type="match status" value="1"/>
</dbReference>
<dbReference type="InterPro" id="IPR006143">
    <property type="entry name" value="RND_pump_MFP"/>
</dbReference>
<feature type="domain" description="Multidrug resistance protein MdtA-like C-terminal permuted SH3" evidence="7">
    <location>
        <begin position="289"/>
        <end position="350"/>
    </location>
</feature>
<feature type="domain" description="Multidrug resistance protein MdtA-like barrel-sandwich hybrid" evidence="5">
    <location>
        <begin position="51"/>
        <end position="191"/>
    </location>
</feature>
<dbReference type="Gene3D" id="2.40.30.170">
    <property type="match status" value="1"/>
</dbReference>
<dbReference type="GO" id="GO:0046677">
    <property type="term" value="P:response to antibiotic"/>
    <property type="evidence" value="ECO:0007669"/>
    <property type="project" value="TreeGrafter"/>
</dbReference>
<dbReference type="EMBL" id="LBNE01000004">
    <property type="protein sequence ID" value="KKO71904.1"/>
    <property type="molecule type" value="Genomic_DNA"/>
</dbReference>
<dbReference type="GO" id="GO:0030313">
    <property type="term" value="C:cell envelope"/>
    <property type="evidence" value="ECO:0007669"/>
    <property type="project" value="UniProtKB-SubCell"/>
</dbReference>
<dbReference type="Proteomes" id="UP000078084">
    <property type="component" value="Unassembled WGS sequence"/>
</dbReference>
<dbReference type="Pfam" id="PF25917">
    <property type="entry name" value="BSH_RND"/>
    <property type="match status" value="1"/>
</dbReference>
<feature type="domain" description="Multidrug resistance protein MdtA-like alpha-helical hairpin" evidence="4">
    <location>
        <begin position="91"/>
        <end position="159"/>
    </location>
</feature>
<dbReference type="InterPro" id="IPR058626">
    <property type="entry name" value="MdtA-like_b-barrel"/>
</dbReference>
<dbReference type="Pfam" id="PF25876">
    <property type="entry name" value="HH_MFP_RND"/>
    <property type="match status" value="1"/>
</dbReference>
<evidence type="ECO:0000259" key="5">
    <source>
        <dbReference type="Pfam" id="PF25917"/>
    </source>
</evidence>
<reference evidence="8 9" key="1">
    <citation type="submission" date="2015-04" db="EMBL/GenBank/DDBJ databases">
        <title>Genome sequence of Kerstersia gyiorum CG1.</title>
        <authorList>
            <person name="Greninger A.L."/>
            <person name="Kozyreva V."/>
            <person name="Chaturvedi V."/>
        </authorList>
    </citation>
    <scope>NUCLEOTIDE SEQUENCE [LARGE SCALE GENOMIC DNA]</scope>
    <source>
        <strain evidence="8 9">CG1</strain>
    </source>
</reference>
<feature type="domain" description="Multidrug resistance protein MdtA-like beta-barrel" evidence="6">
    <location>
        <begin position="196"/>
        <end position="282"/>
    </location>
</feature>
<comment type="similarity">
    <text evidence="2">Belongs to the membrane fusion protein (MFP) (TC 8.A.1) family.</text>
</comment>
<name>A0A171KSN7_9BURK</name>
<dbReference type="SUPFAM" id="SSF111369">
    <property type="entry name" value="HlyD-like secretion proteins"/>
    <property type="match status" value="1"/>
</dbReference>
<evidence type="ECO:0000259" key="4">
    <source>
        <dbReference type="Pfam" id="PF25876"/>
    </source>
</evidence>
<evidence type="ECO:0000256" key="2">
    <source>
        <dbReference type="ARBA" id="ARBA00009477"/>
    </source>
</evidence>
<dbReference type="AlphaFoldDB" id="A0A171KSN7"/>
<dbReference type="InterPro" id="IPR058624">
    <property type="entry name" value="MdtA-like_HH"/>
</dbReference>